<dbReference type="InterPro" id="IPR009078">
    <property type="entry name" value="Ferritin-like_SF"/>
</dbReference>
<dbReference type="STRING" id="45351.A7TCZ0"/>
<evidence type="ECO:0000313" key="2">
    <source>
        <dbReference type="Proteomes" id="UP000001593"/>
    </source>
</evidence>
<dbReference type="FunFam" id="1.20.1260.10:FF:000012">
    <property type="entry name" value="1,2-phenylacetyl-CoA epoxidase, subunit C"/>
    <property type="match status" value="1"/>
</dbReference>
<dbReference type="PANTHER" id="PTHR30458:SF0">
    <property type="entry name" value="1,2-PHENYLACETYL-COA EPOXIDASE, SUBUNIT C"/>
    <property type="match status" value="1"/>
</dbReference>
<proteinExistence type="predicted"/>
<dbReference type="SUPFAM" id="SSF47240">
    <property type="entry name" value="Ferritin-like"/>
    <property type="match status" value="2"/>
</dbReference>
<evidence type="ECO:0000313" key="1">
    <source>
        <dbReference type="EMBL" id="EDO26068.1"/>
    </source>
</evidence>
<keyword evidence="2" id="KW-1185">Reference proteome</keyword>
<reference evidence="1 2" key="1">
    <citation type="journal article" date="2007" name="Science">
        <title>Sea anemone genome reveals ancestral eumetazoan gene repertoire and genomic organization.</title>
        <authorList>
            <person name="Putnam N.H."/>
            <person name="Srivastava M."/>
            <person name="Hellsten U."/>
            <person name="Dirks B."/>
            <person name="Chapman J."/>
            <person name="Salamov A."/>
            <person name="Terry A."/>
            <person name="Shapiro H."/>
            <person name="Lindquist E."/>
            <person name="Kapitonov V.V."/>
            <person name="Jurka J."/>
            <person name="Genikhovich G."/>
            <person name="Grigoriev I.V."/>
            <person name="Lucas S.M."/>
            <person name="Steele R.E."/>
            <person name="Finnerty J.R."/>
            <person name="Technau U."/>
            <person name="Martindale M.Q."/>
            <person name="Rokhsar D.S."/>
        </authorList>
    </citation>
    <scope>NUCLEOTIDE SEQUENCE [LARGE SCALE GENOMIC DNA]</scope>
    <source>
        <strain evidence="2">CH2 X CH6</strain>
    </source>
</reference>
<dbReference type="AlphaFoldDB" id="A7TCZ0"/>
<dbReference type="EMBL" id="DS476973">
    <property type="protein sequence ID" value="EDO26068.1"/>
    <property type="molecule type" value="Genomic_DNA"/>
</dbReference>
<dbReference type="GO" id="GO:0005829">
    <property type="term" value="C:cytosol"/>
    <property type="evidence" value="ECO:0000318"/>
    <property type="project" value="GO_Central"/>
</dbReference>
<dbReference type="GO" id="GO:0010124">
    <property type="term" value="P:phenylacetate catabolic process"/>
    <property type="evidence" value="ECO:0000318"/>
    <property type="project" value="GO_Central"/>
</dbReference>
<dbReference type="InParanoid" id="A7TCZ0"/>
<dbReference type="InterPro" id="IPR012347">
    <property type="entry name" value="Ferritin-like"/>
</dbReference>
<dbReference type="Proteomes" id="UP000001593">
    <property type="component" value="Unassembled WGS sequence"/>
</dbReference>
<dbReference type="Gene3D" id="1.20.1260.10">
    <property type="match status" value="2"/>
</dbReference>
<sequence length="413" mass="46832">MTVHSFEDGFEEKLAKEINIEPLDWMPDDYRKTLIRQISQHAHSEIVGMLPEGNWITRAPSLRRKAVLLAKVQDEGGHGLYLYSAAETLGITRDEMLDQLHTGKAKYSSIFNYPSLTWADIGAIGWLVDGAAIMNQVPLCRTSYGPYARAMLADNAMIIGHRLSEWCGHGPVLEQDIAITNIALDHLGQARSLYQYAATQFNALTKEEKHNAFAAVSIQQLAAEGKDIDEDDLPFLRDAWDFRNVLLVEQPNNDWAYTIVRSFLYDAYNHSLYSRLKNSNDETLAAIAEKSLKEVSYHLRWSSEWMIRLGDGTDESKERIQNALNDYWSFSGELTTQTEAEQALSKTGIIPDASSMRADFEAKVKEVINEATLSLPEEQWMQEGGKTGIHSEHMGFILAELQYMQRAYPNMEW</sequence>
<dbReference type="NCBIfam" id="TIGR02158">
    <property type="entry name" value="PA_CoA_Oxy3"/>
    <property type="match status" value="1"/>
</dbReference>
<dbReference type="HOGENOM" id="CLU_666162_0_0_1"/>
<dbReference type="InterPro" id="IPR007814">
    <property type="entry name" value="PaaA_PaaC"/>
</dbReference>
<gene>
    <name evidence="1" type="ORF">NEMVEDRAFT_v1g225432</name>
</gene>
<name>A7TCZ0_NEMVE</name>
<protein>
    <submittedName>
        <fullName evidence="1">Uncharacterized protein</fullName>
    </submittedName>
</protein>
<dbReference type="eggNOG" id="ENOG502SNFW">
    <property type="taxonomic scope" value="Eukaryota"/>
</dbReference>
<accession>A7TCZ0</accession>
<dbReference type="Pfam" id="PF05138">
    <property type="entry name" value="PaaA_PaaC"/>
    <property type="match status" value="1"/>
</dbReference>
<dbReference type="InterPro" id="IPR052703">
    <property type="entry name" value="Aromatic_CoA_ox/epox"/>
</dbReference>
<dbReference type="InterPro" id="IPR011882">
    <property type="entry name" value="PaaC"/>
</dbReference>
<dbReference type="PANTHER" id="PTHR30458">
    <property type="entry name" value="PHENYLACETIC ACID DEGRADATION PROTEIN PAA"/>
    <property type="match status" value="1"/>
</dbReference>
<organism evidence="1 2">
    <name type="scientific">Nematostella vectensis</name>
    <name type="common">Starlet sea anemone</name>
    <dbReference type="NCBI Taxonomy" id="45351"/>
    <lineage>
        <taxon>Eukaryota</taxon>
        <taxon>Metazoa</taxon>
        <taxon>Cnidaria</taxon>
        <taxon>Anthozoa</taxon>
        <taxon>Hexacorallia</taxon>
        <taxon>Actiniaria</taxon>
        <taxon>Edwardsiidae</taxon>
        <taxon>Nematostella</taxon>
    </lineage>
</organism>